<comment type="caution">
    <text evidence="3">The sequence shown here is derived from an EMBL/GenBank/DDBJ whole genome shotgun (WGS) entry which is preliminary data.</text>
</comment>
<feature type="compositionally biased region" description="Acidic residues" evidence="1">
    <location>
        <begin position="439"/>
        <end position="448"/>
    </location>
</feature>
<dbReference type="Pfam" id="PF02721">
    <property type="entry name" value="DUF223"/>
    <property type="match status" value="1"/>
</dbReference>
<dbReference type="CDD" id="cd04480">
    <property type="entry name" value="RPA1_DBD_A_like"/>
    <property type="match status" value="1"/>
</dbReference>
<reference evidence="3" key="2">
    <citation type="submission" date="2022-01" db="EMBL/GenBank/DDBJ databases">
        <authorList>
            <person name="Yamashiro T."/>
            <person name="Shiraishi A."/>
            <person name="Satake H."/>
            <person name="Nakayama K."/>
        </authorList>
    </citation>
    <scope>NUCLEOTIDE SEQUENCE</scope>
</reference>
<protein>
    <submittedName>
        <fullName evidence="3">Replication protein A 70 kDa DNA-binding subunit B</fullName>
    </submittedName>
</protein>
<sequence length="464" mass="52529">MELNLTNITQLCDIDPMIDDLKVLGRCISLWKCHPAGRPTEVYAMDMVFQDAQGNRVQATVRNKNISKFQLLIDEGSCYRIGNFGVGDNGGNYPLLNHRFKMNFYKNTSVTRVGNFDNNTRGFKFEPFANFSTKEFSPSDVVDVIGTVVSMTDCIPFNTFGVDKIRRTLILEDVDGVKLECCFFDAWAKKFDNFYEQRESLGHVVMILQLAKVKYFNKKPSVSNAIFSTKLFINDDIPEVAAFRQRYTLVEGYDPKQKIISLFSPVKRELTPQEFFQGAIKKMVGSIREAAKGYHCILYARIHKIHREHGWAYLACKKCGRIAKQADDGMKLWNCTVHKGIKETCVGISDYNINNNHHVYQVQKISEDQTMIELFKKDFLEQGAGCDVETPLLKSGSSSKFSSSDVVPFNIEETPKSKGVAASEGDSSSSVNGKRAIIDLDDYNEEEEQSKKGKMVKVKTEPDE</sequence>
<gene>
    <name evidence="3" type="ORF">Tco_0938410</name>
</gene>
<dbReference type="InterPro" id="IPR012340">
    <property type="entry name" value="NA-bd_OB-fold"/>
</dbReference>
<feature type="region of interest" description="Disordered" evidence="1">
    <location>
        <begin position="412"/>
        <end position="464"/>
    </location>
</feature>
<keyword evidence="4" id="KW-1185">Reference proteome</keyword>
<reference evidence="3" key="1">
    <citation type="journal article" date="2022" name="Int. J. Mol. Sci.">
        <title>Draft Genome of Tanacetum Coccineum: Genomic Comparison of Closely Related Tanacetum-Family Plants.</title>
        <authorList>
            <person name="Yamashiro T."/>
            <person name="Shiraishi A."/>
            <person name="Nakayama K."/>
            <person name="Satake H."/>
        </authorList>
    </citation>
    <scope>NUCLEOTIDE SEQUENCE</scope>
</reference>
<dbReference type="EMBL" id="BQNB010015311">
    <property type="protein sequence ID" value="GJT38545.1"/>
    <property type="molecule type" value="Genomic_DNA"/>
</dbReference>
<dbReference type="PANTHER" id="PTHR47165">
    <property type="entry name" value="OS03G0429900 PROTEIN"/>
    <property type="match status" value="1"/>
</dbReference>
<evidence type="ECO:0000313" key="3">
    <source>
        <dbReference type="EMBL" id="GJT38545.1"/>
    </source>
</evidence>
<name>A0ABQ5DHR2_9ASTR</name>
<dbReference type="SUPFAM" id="SSF50249">
    <property type="entry name" value="Nucleic acid-binding proteins"/>
    <property type="match status" value="2"/>
</dbReference>
<dbReference type="CDD" id="cd04481">
    <property type="entry name" value="RPA1_DBD_B_like"/>
    <property type="match status" value="1"/>
</dbReference>
<evidence type="ECO:0000256" key="1">
    <source>
        <dbReference type="SAM" id="MobiDB-lite"/>
    </source>
</evidence>
<organism evidence="3 4">
    <name type="scientific">Tanacetum coccineum</name>
    <dbReference type="NCBI Taxonomy" id="301880"/>
    <lineage>
        <taxon>Eukaryota</taxon>
        <taxon>Viridiplantae</taxon>
        <taxon>Streptophyta</taxon>
        <taxon>Embryophyta</taxon>
        <taxon>Tracheophyta</taxon>
        <taxon>Spermatophyta</taxon>
        <taxon>Magnoliopsida</taxon>
        <taxon>eudicotyledons</taxon>
        <taxon>Gunneridae</taxon>
        <taxon>Pentapetalae</taxon>
        <taxon>asterids</taxon>
        <taxon>campanulids</taxon>
        <taxon>Asterales</taxon>
        <taxon>Asteraceae</taxon>
        <taxon>Asteroideae</taxon>
        <taxon>Anthemideae</taxon>
        <taxon>Anthemidinae</taxon>
        <taxon>Tanacetum</taxon>
    </lineage>
</organism>
<accession>A0ABQ5DHR2</accession>
<evidence type="ECO:0000313" key="4">
    <source>
        <dbReference type="Proteomes" id="UP001151760"/>
    </source>
</evidence>
<dbReference type="Proteomes" id="UP001151760">
    <property type="component" value="Unassembled WGS sequence"/>
</dbReference>
<dbReference type="PANTHER" id="PTHR47165:SF4">
    <property type="entry name" value="OS03G0429900 PROTEIN"/>
    <property type="match status" value="1"/>
</dbReference>
<dbReference type="GO" id="GO:0003677">
    <property type="term" value="F:DNA binding"/>
    <property type="evidence" value="ECO:0007669"/>
    <property type="project" value="UniProtKB-KW"/>
</dbReference>
<evidence type="ECO:0000259" key="2">
    <source>
        <dbReference type="Pfam" id="PF02721"/>
    </source>
</evidence>
<feature type="domain" description="Replication protein A 70 kDa DNA-binding subunit B/D first OB fold" evidence="2">
    <location>
        <begin position="9"/>
        <end position="112"/>
    </location>
</feature>
<dbReference type="InterPro" id="IPR003871">
    <property type="entry name" value="RFA1B/D_OB_1st"/>
</dbReference>
<dbReference type="Gene3D" id="2.40.50.140">
    <property type="entry name" value="Nucleic acid-binding proteins"/>
    <property type="match status" value="3"/>
</dbReference>
<proteinExistence type="predicted"/>
<keyword evidence="3" id="KW-0238">DNA-binding</keyword>